<dbReference type="CDD" id="cd07572">
    <property type="entry name" value="nit"/>
    <property type="match status" value="1"/>
</dbReference>
<dbReference type="InterPro" id="IPR003010">
    <property type="entry name" value="C-N_Hydrolase"/>
</dbReference>
<protein>
    <submittedName>
        <fullName evidence="3">Hydrolase</fullName>
    </submittedName>
</protein>
<keyword evidence="4" id="KW-1185">Reference proteome</keyword>
<feature type="domain" description="CN hydrolase" evidence="2">
    <location>
        <begin position="3"/>
        <end position="254"/>
    </location>
</feature>
<dbReference type="PANTHER" id="PTHR23088">
    <property type="entry name" value="NITRILASE-RELATED"/>
    <property type="match status" value="1"/>
</dbReference>
<evidence type="ECO:0000256" key="1">
    <source>
        <dbReference type="ARBA" id="ARBA00022801"/>
    </source>
</evidence>
<reference evidence="3 4" key="1">
    <citation type="journal article" date="2014" name="Int. J. Syst. Evol. Microbiol.">
        <title>Complete genome sequence of Corynebacterium casei LMG S-19264T (=DSM 44701T), isolated from a smear-ripened cheese.</title>
        <authorList>
            <consortium name="US DOE Joint Genome Institute (JGI-PGF)"/>
            <person name="Walter F."/>
            <person name="Albersmeier A."/>
            <person name="Kalinowski J."/>
            <person name="Ruckert C."/>
        </authorList>
    </citation>
    <scope>NUCLEOTIDE SEQUENCE [LARGE SCALE GENOMIC DNA]</scope>
    <source>
        <strain evidence="3 4">CGMCC 1.7286</strain>
    </source>
</reference>
<dbReference type="Gene3D" id="3.60.110.10">
    <property type="entry name" value="Carbon-nitrogen hydrolase"/>
    <property type="match status" value="1"/>
</dbReference>
<dbReference type="SUPFAM" id="SSF56317">
    <property type="entry name" value="Carbon-nitrogen hydrolase"/>
    <property type="match status" value="1"/>
</dbReference>
<accession>A0A917ZHK8</accession>
<evidence type="ECO:0000313" key="4">
    <source>
        <dbReference type="Proteomes" id="UP000599578"/>
    </source>
</evidence>
<dbReference type="InterPro" id="IPR045254">
    <property type="entry name" value="Nit1/2_C-N_Hydrolase"/>
</dbReference>
<dbReference type="Pfam" id="PF00795">
    <property type="entry name" value="CN_hydrolase"/>
    <property type="match status" value="1"/>
</dbReference>
<name>A0A917ZHK8_9GAMM</name>
<dbReference type="PANTHER" id="PTHR23088:SF27">
    <property type="entry name" value="DEAMINATED GLUTATHIONE AMIDASE"/>
    <property type="match status" value="1"/>
</dbReference>
<dbReference type="RefSeq" id="WP_188860961.1">
    <property type="nucleotide sequence ID" value="NZ_BMLT01000006.1"/>
</dbReference>
<dbReference type="AlphaFoldDB" id="A0A917ZHK8"/>
<dbReference type="EMBL" id="BMLT01000006">
    <property type="protein sequence ID" value="GGO82831.1"/>
    <property type="molecule type" value="Genomic_DNA"/>
</dbReference>
<dbReference type="GO" id="GO:0016811">
    <property type="term" value="F:hydrolase activity, acting on carbon-nitrogen (but not peptide) bonds, in linear amides"/>
    <property type="evidence" value="ECO:0007669"/>
    <property type="project" value="InterPro"/>
</dbReference>
<dbReference type="InterPro" id="IPR036526">
    <property type="entry name" value="C-N_Hydrolase_sf"/>
</dbReference>
<organism evidence="3 4">
    <name type="scientific">Marinobacterium nitratireducens</name>
    <dbReference type="NCBI Taxonomy" id="518897"/>
    <lineage>
        <taxon>Bacteria</taxon>
        <taxon>Pseudomonadati</taxon>
        <taxon>Pseudomonadota</taxon>
        <taxon>Gammaproteobacteria</taxon>
        <taxon>Oceanospirillales</taxon>
        <taxon>Oceanospirillaceae</taxon>
        <taxon>Marinobacterium</taxon>
    </lineage>
</organism>
<sequence>MNSRIAVIQMTSGGVLEDNLRVADRLVREAASAGARLVLLPENFALFDSARLRELAGRGDEVRARLADLAAGAGVWLVAGSLPLAERPDGTPVPAPRVRAACLVFDETGTLRARYDKRHLFDVDVADAQRRYRESDYIEPGETPVVVETPVGCLGLSICYDLRFAQHYQALRDAGAQLITVPSAFTAVTGEAHWELLLRARAVETQCYLLGADQGGRHANGRETWGHSMIVDPWGEVLGVQTQGEGGVVAEFDRERLRGIREKMPLQMHRKMVSREA</sequence>
<dbReference type="Proteomes" id="UP000599578">
    <property type="component" value="Unassembled WGS sequence"/>
</dbReference>
<evidence type="ECO:0000259" key="2">
    <source>
        <dbReference type="PROSITE" id="PS50263"/>
    </source>
</evidence>
<keyword evidence="1 3" id="KW-0378">Hydrolase</keyword>
<comment type="caution">
    <text evidence="3">The sequence shown here is derived from an EMBL/GenBank/DDBJ whole genome shotgun (WGS) entry which is preliminary data.</text>
</comment>
<evidence type="ECO:0000313" key="3">
    <source>
        <dbReference type="EMBL" id="GGO82831.1"/>
    </source>
</evidence>
<proteinExistence type="predicted"/>
<gene>
    <name evidence="3" type="ORF">GCM10011348_25100</name>
</gene>
<dbReference type="PROSITE" id="PS50263">
    <property type="entry name" value="CN_HYDROLASE"/>
    <property type="match status" value="1"/>
</dbReference>